<organism evidence="1 2">
    <name type="scientific">Rhinopithecimicrobium faecis</name>
    <dbReference type="NCBI Taxonomy" id="2820698"/>
    <lineage>
        <taxon>Bacteria</taxon>
        <taxon>Pseudomonadati</taxon>
        <taxon>Bacteroidota</taxon>
        <taxon>Sphingobacteriia</taxon>
        <taxon>Sphingobacteriales</taxon>
        <taxon>Sphingobacteriaceae</taxon>
        <taxon>Rhinopithecimicrobium</taxon>
    </lineage>
</organism>
<reference evidence="1" key="1">
    <citation type="submission" date="2021-03" db="EMBL/GenBank/DDBJ databases">
        <authorList>
            <person name="Lu T."/>
            <person name="Wang Q."/>
            <person name="Han X."/>
        </authorList>
    </citation>
    <scope>NUCLEOTIDE SEQUENCE</scope>
    <source>
        <strain evidence="1">WQ 2009</strain>
    </source>
</reference>
<protein>
    <submittedName>
        <fullName evidence="1">Uncharacterized protein</fullName>
    </submittedName>
</protein>
<keyword evidence="2" id="KW-1185">Reference proteome</keyword>
<proteinExistence type="predicted"/>
<dbReference type="AlphaFoldDB" id="A0A8T4HDR9"/>
<dbReference type="RefSeq" id="WP_353547959.1">
    <property type="nucleotide sequence ID" value="NZ_JAGKSB010000018.1"/>
</dbReference>
<name>A0A8T4HDR9_9SPHI</name>
<comment type="caution">
    <text evidence="1">The sequence shown here is derived from an EMBL/GenBank/DDBJ whole genome shotgun (WGS) entry which is preliminary data.</text>
</comment>
<dbReference type="EMBL" id="JAGKSB010000018">
    <property type="protein sequence ID" value="MBP3944445.1"/>
    <property type="molecule type" value="Genomic_DNA"/>
</dbReference>
<sequence length="81" mass="9408">MAIINKKEDKIQAVVERLPANYSEQDFVELFKKLFSKDWGKVKANYIRQTQDKEVDAVITMPKPELYLISLLNTHLAKQGK</sequence>
<evidence type="ECO:0000313" key="1">
    <source>
        <dbReference type="EMBL" id="MBP3944445.1"/>
    </source>
</evidence>
<accession>A0A8T4HDR9</accession>
<gene>
    <name evidence="1" type="ORF">J5U18_12930</name>
</gene>
<evidence type="ECO:0000313" key="2">
    <source>
        <dbReference type="Proteomes" id="UP000679691"/>
    </source>
</evidence>
<dbReference type="Proteomes" id="UP000679691">
    <property type="component" value="Unassembled WGS sequence"/>
</dbReference>